<name>A0A2K1PHH9_9BACT</name>
<dbReference type="CDD" id="cd11338">
    <property type="entry name" value="AmyAc_CMD"/>
    <property type="match status" value="1"/>
</dbReference>
<dbReference type="PANTHER" id="PTHR10357">
    <property type="entry name" value="ALPHA-AMYLASE FAMILY MEMBER"/>
    <property type="match status" value="1"/>
</dbReference>
<dbReference type="Gene3D" id="3.20.20.80">
    <property type="entry name" value="Glycosidases"/>
    <property type="match status" value="1"/>
</dbReference>
<reference evidence="4 5" key="1">
    <citation type="submission" date="2013-12" db="EMBL/GenBank/DDBJ databases">
        <title>Comparative genomics of Petrotoga isolates.</title>
        <authorList>
            <person name="Nesbo C.L."/>
            <person name="Charchuk R."/>
            <person name="Chow K."/>
        </authorList>
    </citation>
    <scope>NUCLEOTIDE SEQUENCE [LARGE SCALE GENOMIC DNA]</scope>
    <source>
        <strain evidence="4 5">DSM 10691</strain>
    </source>
</reference>
<evidence type="ECO:0000259" key="3">
    <source>
        <dbReference type="SMART" id="SM00642"/>
    </source>
</evidence>
<dbReference type="Proteomes" id="UP000236199">
    <property type="component" value="Unassembled WGS sequence"/>
</dbReference>
<dbReference type="OrthoDB" id="9800174at2"/>
<feature type="domain" description="Glycosyl hydrolase family 13 catalytic" evidence="3">
    <location>
        <begin position="10"/>
        <end position="357"/>
    </location>
</feature>
<evidence type="ECO:0000313" key="4">
    <source>
        <dbReference type="EMBL" id="PNS02243.1"/>
    </source>
</evidence>
<evidence type="ECO:0000313" key="5">
    <source>
        <dbReference type="Proteomes" id="UP000236199"/>
    </source>
</evidence>
<dbReference type="EMBL" id="AZRM01000006">
    <property type="protein sequence ID" value="PNS02243.1"/>
    <property type="molecule type" value="Genomic_DNA"/>
</dbReference>
<proteinExistence type="predicted"/>
<evidence type="ECO:0000256" key="1">
    <source>
        <dbReference type="ARBA" id="ARBA00022801"/>
    </source>
</evidence>
<protein>
    <recommendedName>
        <fullName evidence="3">Glycosyl hydrolase family 13 catalytic domain-containing protein</fullName>
    </recommendedName>
</protein>
<dbReference type="Pfam" id="PF00128">
    <property type="entry name" value="Alpha-amylase"/>
    <property type="match status" value="1"/>
</dbReference>
<dbReference type="RefSeq" id="WP_103078070.1">
    <property type="nucleotide sequence ID" value="NZ_AZRM01000006.1"/>
</dbReference>
<dbReference type="AlphaFoldDB" id="A0A2K1PHH9"/>
<evidence type="ECO:0000256" key="2">
    <source>
        <dbReference type="ARBA" id="ARBA00023295"/>
    </source>
</evidence>
<keyword evidence="1" id="KW-0378">Hydrolase</keyword>
<comment type="caution">
    <text evidence="4">The sequence shown here is derived from an EMBL/GenBank/DDBJ whole genome shotgun (WGS) entry which is preliminary data.</text>
</comment>
<dbReference type="Gene3D" id="3.90.400.10">
    <property type="entry name" value="Oligo-1,6-glucosidase, Domain 2"/>
    <property type="match status" value="1"/>
</dbReference>
<dbReference type="InterPro" id="IPR017853">
    <property type="entry name" value="GH"/>
</dbReference>
<dbReference type="GO" id="GO:0005975">
    <property type="term" value="P:carbohydrate metabolic process"/>
    <property type="evidence" value="ECO:0007669"/>
    <property type="project" value="InterPro"/>
</dbReference>
<dbReference type="SUPFAM" id="SSF51445">
    <property type="entry name" value="(Trans)glycosidases"/>
    <property type="match status" value="1"/>
</dbReference>
<gene>
    <name evidence="4" type="ORF">X928_00815</name>
</gene>
<keyword evidence="5" id="KW-1185">Reference proteome</keyword>
<dbReference type="GO" id="GO:0016798">
    <property type="term" value="F:hydrolase activity, acting on glycosyl bonds"/>
    <property type="evidence" value="ECO:0007669"/>
    <property type="project" value="UniProtKB-KW"/>
</dbReference>
<keyword evidence="2" id="KW-0326">Glycosidase</keyword>
<accession>A0A2K1PHH9</accession>
<dbReference type="PANTHER" id="PTHR10357:SF210">
    <property type="entry name" value="MALTODEXTRIN GLUCOSIDASE"/>
    <property type="match status" value="1"/>
</dbReference>
<dbReference type="InterPro" id="IPR006047">
    <property type="entry name" value="GH13_cat_dom"/>
</dbReference>
<organism evidence="4 5">
    <name type="scientific">Petrotoga miotherma DSM 10691</name>
    <dbReference type="NCBI Taxonomy" id="1434326"/>
    <lineage>
        <taxon>Bacteria</taxon>
        <taxon>Thermotogati</taxon>
        <taxon>Thermotogota</taxon>
        <taxon>Thermotogae</taxon>
        <taxon>Petrotogales</taxon>
        <taxon>Petrotogaceae</taxon>
        <taxon>Petrotoga</taxon>
    </lineage>
</organism>
<dbReference type="SMART" id="SM00642">
    <property type="entry name" value="Aamy"/>
    <property type="match status" value="1"/>
</dbReference>
<dbReference type="InterPro" id="IPR045857">
    <property type="entry name" value="O16G_dom_2"/>
</dbReference>
<sequence>MKDSDLILYEIFPDRFFRVGTYAKKYKKWEDLPNRNSHFGGNLRGIKEKIPYLKELGINCLYLTPIFKAKRPHKYDTENYLEIDPNFGNMNDFDELLQSLHEQNIRLILDGVFLHTGDQFWAFKEAEKKDGESPYWQWYFFHGYPVKRLPKPNYENSGIYYLPRLNHNNEEVIDYLKQVVSYWTLKGIDGWRFDMPWHIGPVFWNEIVGVAKNINPNIILIGEYWNNPSEILGDYPFHGVMDYIFRNEVIKLLKRKINPIDFAEKLKYKTNSKFNRCWNMLGSHDTSRIRGVLKSDAKVKIAFTLAFTFPGNPIIYYGDEIGMFGGKDPDCRRTFVWDEKRWDLPIYEHIKNMINFRRTFNKIQNFNFVKLDNNDISYLIENDDRSYLINIDLKKFQSTIKRV</sequence>